<evidence type="ECO:0000313" key="2">
    <source>
        <dbReference type="Proteomes" id="UP000194439"/>
    </source>
</evidence>
<proteinExistence type="predicted"/>
<accession>A0A1Y5ZSM0</accession>
<organism evidence="1 2">
    <name type="scientific">Bacillus mobilis</name>
    <dbReference type="NCBI Taxonomy" id="2026190"/>
    <lineage>
        <taxon>Bacteria</taxon>
        <taxon>Bacillati</taxon>
        <taxon>Bacillota</taxon>
        <taxon>Bacilli</taxon>
        <taxon>Bacillales</taxon>
        <taxon>Bacillaceae</taxon>
        <taxon>Bacillus</taxon>
        <taxon>Bacillus cereus group</taxon>
    </lineage>
</organism>
<protein>
    <submittedName>
        <fullName evidence="1">Uncharacterized protein</fullName>
    </submittedName>
</protein>
<dbReference type="EMBL" id="FWZD01000052">
    <property type="protein sequence ID" value="SME07927.1"/>
    <property type="molecule type" value="Genomic_DNA"/>
</dbReference>
<name>A0A1Y5ZSM0_9BACI</name>
<reference evidence="2" key="1">
    <citation type="submission" date="2017-04" db="EMBL/GenBank/DDBJ databases">
        <authorList>
            <person name="Criscuolo A."/>
        </authorList>
    </citation>
    <scope>NUCLEOTIDE SEQUENCE [LARGE SCALE GENOMIC DNA]</scope>
</reference>
<dbReference type="Proteomes" id="UP000194439">
    <property type="component" value="Unassembled WGS sequence"/>
</dbReference>
<gene>
    <name evidence="1" type="ORF">BACERE00185_02514</name>
</gene>
<dbReference type="RefSeq" id="WP_088028606.1">
    <property type="nucleotide sequence ID" value="NZ_FWZD01000052.1"/>
</dbReference>
<dbReference type="AlphaFoldDB" id="A0A1Y5ZSM0"/>
<sequence>MIKVTKTEDFDEKLIQHNRLMKENEGYRKATESLTFTVGTKLSLCIEVTDEFYSQNLINMLHDKLDGGELLGFKVTELNFNPEATKKGAVINVLNQVIQNIDNFKL</sequence>
<evidence type="ECO:0000313" key="1">
    <source>
        <dbReference type="EMBL" id="SME07927.1"/>
    </source>
</evidence>